<keyword evidence="9 12" id="KW-0812">Transmembrane</keyword>
<evidence type="ECO:0000256" key="2">
    <source>
        <dbReference type="ARBA" id="ARBA00004429"/>
    </source>
</evidence>
<dbReference type="InterPro" id="IPR030802">
    <property type="entry name" value="Permease_MalE"/>
</dbReference>
<feature type="transmembrane region" description="Helical" evidence="12">
    <location>
        <begin position="148"/>
        <end position="178"/>
    </location>
</feature>
<keyword evidence="7" id="KW-1003">Cell membrane</keyword>
<dbReference type="Proteomes" id="UP000255265">
    <property type="component" value="Unassembled WGS sequence"/>
</dbReference>
<comment type="subunit">
    <text evidence="4">The complex is composed of two ATP-binding proteins (MlaF), two transmembrane proteins (MlaE), two cytoplasmic solute-binding proteins (MlaB) and six periplasmic solute-binding proteins (MlaD).</text>
</comment>
<keyword evidence="14" id="KW-1185">Reference proteome</keyword>
<proteinExistence type="inferred from homology"/>
<feature type="transmembrane region" description="Helical" evidence="12">
    <location>
        <begin position="54"/>
        <end position="75"/>
    </location>
</feature>
<dbReference type="STRING" id="433924.NS331_02550"/>
<keyword evidence="6" id="KW-0813">Transport</keyword>
<dbReference type="AlphaFoldDB" id="A0A370FK29"/>
<dbReference type="NCBIfam" id="NF033619">
    <property type="entry name" value="perm_MlaE_1"/>
    <property type="match status" value="1"/>
</dbReference>
<dbReference type="RefSeq" id="WP_043115075.1">
    <property type="nucleotide sequence ID" value="NZ_CALFYD010000032.1"/>
</dbReference>
<evidence type="ECO:0000256" key="8">
    <source>
        <dbReference type="ARBA" id="ARBA00022519"/>
    </source>
</evidence>
<evidence type="ECO:0000256" key="4">
    <source>
        <dbReference type="ARBA" id="ARBA00011380"/>
    </source>
</evidence>
<dbReference type="OrthoDB" id="9806241at2"/>
<comment type="similarity">
    <text evidence="3 12">Belongs to the MlaE permease family.</text>
</comment>
<dbReference type="GO" id="GO:0043190">
    <property type="term" value="C:ATP-binding cassette (ABC) transporter complex"/>
    <property type="evidence" value="ECO:0007669"/>
    <property type="project" value="InterPro"/>
</dbReference>
<evidence type="ECO:0000256" key="3">
    <source>
        <dbReference type="ARBA" id="ARBA00007556"/>
    </source>
</evidence>
<evidence type="ECO:0000313" key="14">
    <source>
        <dbReference type="Proteomes" id="UP000255265"/>
    </source>
</evidence>
<evidence type="ECO:0000256" key="11">
    <source>
        <dbReference type="ARBA" id="ARBA00023136"/>
    </source>
</evidence>
<accession>A0A370FK29</accession>
<gene>
    <name evidence="13" type="ORF">DFR41_102122</name>
</gene>
<name>A0A370FK29_9BURK</name>
<evidence type="ECO:0000256" key="6">
    <source>
        <dbReference type="ARBA" id="ARBA00022448"/>
    </source>
</evidence>
<dbReference type="PANTHER" id="PTHR30188">
    <property type="entry name" value="ABC TRANSPORTER PERMEASE PROTEIN-RELATED"/>
    <property type="match status" value="1"/>
</dbReference>
<dbReference type="PANTHER" id="PTHR30188:SF4">
    <property type="entry name" value="PROTEIN TRIGALACTOSYLDIACYLGLYCEROL 1, CHLOROPLASTIC"/>
    <property type="match status" value="1"/>
</dbReference>
<comment type="subcellular location">
    <subcellularLocation>
        <location evidence="2 12">Cell inner membrane</location>
        <topology evidence="2 12">Multi-pass membrane protein</topology>
    </subcellularLocation>
</comment>
<evidence type="ECO:0000256" key="12">
    <source>
        <dbReference type="RuleBase" id="RU362044"/>
    </source>
</evidence>
<feature type="transmembrane region" description="Helical" evidence="12">
    <location>
        <begin position="87"/>
        <end position="109"/>
    </location>
</feature>
<protein>
    <recommendedName>
        <fullName evidence="5">Intermembrane phospholipid transport system permease protein MlaE</fullName>
    </recommendedName>
</protein>
<keyword evidence="11 12" id="KW-0472">Membrane</keyword>
<reference evidence="13 14" key="1">
    <citation type="submission" date="2018-07" db="EMBL/GenBank/DDBJ databases">
        <title>Genomic Encyclopedia of Type Strains, Phase IV (KMG-IV): sequencing the most valuable type-strain genomes for metagenomic binning, comparative biology and taxonomic classification.</title>
        <authorList>
            <person name="Goeker M."/>
        </authorList>
    </citation>
    <scope>NUCLEOTIDE SEQUENCE [LARGE SCALE GENOMIC DNA]</scope>
    <source>
        <strain evidence="13 14">DSM 21352</strain>
    </source>
</reference>
<keyword evidence="10 12" id="KW-1133">Transmembrane helix</keyword>
<evidence type="ECO:0000256" key="7">
    <source>
        <dbReference type="ARBA" id="ARBA00022475"/>
    </source>
</evidence>
<feature type="transmembrane region" description="Helical" evidence="12">
    <location>
        <begin position="199"/>
        <end position="219"/>
    </location>
</feature>
<dbReference type="InterPro" id="IPR003453">
    <property type="entry name" value="ABC_MlaE_roteobac"/>
</dbReference>
<evidence type="ECO:0000256" key="9">
    <source>
        <dbReference type="ARBA" id="ARBA00022692"/>
    </source>
</evidence>
<evidence type="ECO:0000256" key="5">
    <source>
        <dbReference type="ARBA" id="ARBA00020857"/>
    </source>
</evidence>
<organism evidence="13 14">
    <name type="scientific">Pseudacidovorax intermedius</name>
    <dbReference type="NCBI Taxonomy" id="433924"/>
    <lineage>
        <taxon>Bacteria</taxon>
        <taxon>Pseudomonadati</taxon>
        <taxon>Pseudomonadota</taxon>
        <taxon>Betaproteobacteria</taxon>
        <taxon>Burkholderiales</taxon>
        <taxon>Comamonadaceae</taxon>
        <taxon>Pseudacidovorax</taxon>
    </lineage>
</organism>
<comment type="function">
    <text evidence="1">Part of the ABC transporter complex MlaFEDB, which is involved in a phospholipid transport pathway that maintains lipid asymmetry in the outer membrane by retrograde trafficking of phospholipids from the outer membrane to the inner membrane. Probably responsible for the translocation of the substrate across the membrane.</text>
</comment>
<dbReference type="NCBIfam" id="TIGR00056">
    <property type="entry name" value="MlaE family lipid ABC transporter permease subunit"/>
    <property type="match status" value="1"/>
</dbReference>
<sequence>MRWWHPSDVGFAARRKLADLGHGARLFVRLVADLGPCLRRFGLVRDQIHFLGNYSLAIIAVSGLFVGFVLGLQGYYTLQRYGASEALGLLVTLSLVRELGPVVAALLFAGRAGTSLTAEVGLMKAGEQLSAMEMMAVDPVRRVLAPRFWAGVITLPLLSAVFSAVGVLGGWVVGVLMLGVDSGAFWGQMQSGVDVLQDVGNGIVKSVVFGFTVSFVALLQGFEAQPTPEGVSRATTRTVVVASLAVLGLDFLLTAMMFSL</sequence>
<feature type="transmembrane region" description="Helical" evidence="12">
    <location>
        <begin position="239"/>
        <end position="258"/>
    </location>
</feature>
<comment type="caution">
    <text evidence="13">The sequence shown here is derived from an EMBL/GenBank/DDBJ whole genome shotgun (WGS) entry which is preliminary data.</text>
</comment>
<dbReference type="Pfam" id="PF02405">
    <property type="entry name" value="MlaE"/>
    <property type="match status" value="1"/>
</dbReference>
<dbReference type="InterPro" id="IPR053408">
    <property type="entry name" value="MlaE_Permease"/>
</dbReference>
<evidence type="ECO:0000313" key="13">
    <source>
        <dbReference type="EMBL" id="RDI27090.1"/>
    </source>
</evidence>
<evidence type="ECO:0000256" key="10">
    <source>
        <dbReference type="ARBA" id="ARBA00022989"/>
    </source>
</evidence>
<keyword evidence="8 12" id="KW-0997">Cell inner membrane</keyword>
<dbReference type="EMBL" id="QQAV01000002">
    <property type="protein sequence ID" value="RDI27090.1"/>
    <property type="molecule type" value="Genomic_DNA"/>
</dbReference>
<dbReference type="GO" id="GO:0005548">
    <property type="term" value="F:phospholipid transporter activity"/>
    <property type="evidence" value="ECO:0007669"/>
    <property type="project" value="TreeGrafter"/>
</dbReference>
<evidence type="ECO:0000256" key="1">
    <source>
        <dbReference type="ARBA" id="ARBA00002460"/>
    </source>
</evidence>